<accession>A0A9Q8Y0K6</accession>
<evidence type="ECO:0000313" key="5">
    <source>
        <dbReference type="Proteomes" id="UP001056730"/>
    </source>
</evidence>
<keyword evidence="2" id="KW-0732">Signal</keyword>
<dbReference type="InterPro" id="IPR027994">
    <property type="entry name" value="WxL_dom"/>
</dbReference>
<dbReference type="Pfam" id="PF13731">
    <property type="entry name" value="WxL"/>
    <property type="match status" value="1"/>
</dbReference>
<sequence>MKMNHLFMAGAVLLGTGALAALTNPALAEEKSVTTTGDVTFVEDTETVPPVDPTDPDETVDPEEPGEGTSGPLSIDYASNFHFDKQKISAKDETYYALSDNITTVDGKEARPHWVQVTDKRGTNAGWKLQVQQAAQFTTGSKELKGAQIKMTNTSVATTSDNQAAAPTPAETVTLTPTGAAQDVMTAQTDEGMGTWLNVFGTGQEGDQSISLSVPGTSEKVKDGKYTTELTWLLNDTPA</sequence>
<feature type="signal peptide" evidence="2">
    <location>
        <begin position="1"/>
        <end position="28"/>
    </location>
</feature>
<evidence type="ECO:0000256" key="1">
    <source>
        <dbReference type="SAM" id="MobiDB-lite"/>
    </source>
</evidence>
<feature type="region of interest" description="Disordered" evidence="1">
    <location>
        <begin position="36"/>
        <end position="73"/>
    </location>
</feature>
<dbReference type="AlphaFoldDB" id="A0A9Q8Y0K6"/>
<dbReference type="RefSeq" id="WP_252175263.1">
    <property type="nucleotide sequence ID" value="NZ_CP086395.1"/>
</dbReference>
<proteinExistence type="predicted"/>
<feature type="domain" description="WxL" evidence="3">
    <location>
        <begin position="29"/>
        <end position="238"/>
    </location>
</feature>
<organism evidence="4 5">
    <name type="scientific">Lactococcus formosensis</name>
    <dbReference type="NCBI Taxonomy" id="1281486"/>
    <lineage>
        <taxon>Bacteria</taxon>
        <taxon>Bacillati</taxon>
        <taxon>Bacillota</taxon>
        <taxon>Bacilli</taxon>
        <taxon>Lactobacillales</taxon>
        <taxon>Streptococcaceae</taxon>
        <taxon>Lactococcus</taxon>
    </lineage>
</organism>
<dbReference type="KEGG" id="lfo:LMK00_08340"/>
<evidence type="ECO:0000259" key="3">
    <source>
        <dbReference type="Pfam" id="PF13731"/>
    </source>
</evidence>
<name>A0A9Q8Y0K6_9LACT</name>
<dbReference type="Proteomes" id="UP001056730">
    <property type="component" value="Chromosome"/>
</dbReference>
<feature type="chain" id="PRO_5040227008" evidence="2">
    <location>
        <begin position="29"/>
        <end position="239"/>
    </location>
</feature>
<reference evidence="4" key="1">
    <citation type="journal article" date="2022" name="Front. Microbiol.">
        <title>Feed Insects as a Reservoir of Granadaene-Producing Lactococci.</title>
        <authorList>
            <person name="Neuzil-Bunesova V."/>
            <person name="Ramirez Garcia A."/>
            <person name="Modrackova N."/>
            <person name="Makovska M."/>
            <person name="Sabolova M."/>
            <person name="Sproer C."/>
            <person name="Bunk B."/>
            <person name="Blom J."/>
            <person name="Schwab C."/>
        </authorList>
    </citation>
    <scope>NUCLEOTIDE SEQUENCE</scope>
    <source>
        <strain evidence="4">I4/6O</strain>
    </source>
</reference>
<evidence type="ECO:0000313" key="4">
    <source>
        <dbReference type="EMBL" id="USJ19832.1"/>
    </source>
</evidence>
<feature type="compositionally biased region" description="Acidic residues" evidence="1">
    <location>
        <begin position="54"/>
        <end position="66"/>
    </location>
</feature>
<gene>
    <name evidence="4" type="ORF">LMK00_08340</name>
</gene>
<protein>
    <submittedName>
        <fullName evidence="4">WxL domain-containing protein</fullName>
    </submittedName>
</protein>
<evidence type="ECO:0000256" key="2">
    <source>
        <dbReference type="SAM" id="SignalP"/>
    </source>
</evidence>
<dbReference type="EMBL" id="CP086395">
    <property type="protein sequence ID" value="USJ19832.1"/>
    <property type="molecule type" value="Genomic_DNA"/>
</dbReference>